<sequence length="181" mass="21313">MELDKNYIIHQLENQVAGLLRQKYLPEERPIESMFQIIYEPPFEEKVSLEIFKNINQENTECYFVIRSVWDKAEDCSKLDVPLVALKAKYNKGQIIPTIKREKTYIDKSIVDEMFFQLSNIKVSPIPNKISTGFDGTTCELRVNSICNSCHFRWWEEGPENWSELTGYVEKILEYFNEGEI</sequence>
<accession>A0ABS1ERG3</accession>
<proteinExistence type="predicted"/>
<dbReference type="EMBL" id="JAENHN010000043">
    <property type="protein sequence ID" value="MBK1811930.1"/>
    <property type="molecule type" value="Genomic_DNA"/>
</dbReference>
<dbReference type="RefSeq" id="WP_200270634.1">
    <property type="nucleotide sequence ID" value="NZ_JAENHN010000043.1"/>
</dbReference>
<dbReference type="Proteomes" id="UP000596739">
    <property type="component" value="Unassembled WGS sequence"/>
</dbReference>
<organism evidence="1 2">
    <name type="scientific">Clostridium yunnanense</name>
    <dbReference type="NCBI Taxonomy" id="2800325"/>
    <lineage>
        <taxon>Bacteria</taxon>
        <taxon>Bacillati</taxon>
        <taxon>Bacillota</taxon>
        <taxon>Clostridia</taxon>
        <taxon>Eubacteriales</taxon>
        <taxon>Clostridiaceae</taxon>
        <taxon>Clostridium</taxon>
    </lineage>
</organism>
<evidence type="ECO:0000313" key="1">
    <source>
        <dbReference type="EMBL" id="MBK1811930.1"/>
    </source>
</evidence>
<gene>
    <name evidence="1" type="ORF">JHL18_15015</name>
</gene>
<comment type="caution">
    <text evidence="1">The sequence shown here is derived from an EMBL/GenBank/DDBJ whole genome shotgun (WGS) entry which is preliminary data.</text>
</comment>
<evidence type="ECO:0000313" key="2">
    <source>
        <dbReference type="Proteomes" id="UP000596739"/>
    </source>
</evidence>
<keyword evidence="2" id="KW-1185">Reference proteome</keyword>
<reference evidence="2" key="1">
    <citation type="submission" date="2021-01" db="EMBL/GenBank/DDBJ databases">
        <title>Genome public.</title>
        <authorList>
            <person name="Liu C."/>
            <person name="Sun Q."/>
        </authorList>
    </citation>
    <scope>NUCLEOTIDE SEQUENCE [LARGE SCALE GENOMIC DNA]</scope>
    <source>
        <strain evidence="2">YIM B02505</strain>
    </source>
</reference>
<protein>
    <submittedName>
        <fullName evidence="1">Uncharacterized protein</fullName>
    </submittedName>
</protein>
<name>A0ABS1ERG3_9CLOT</name>